<gene>
    <name evidence="4" type="ORF">SAMN05421877_11635</name>
</gene>
<keyword evidence="5" id="KW-1185">Reference proteome</keyword>
<dbReference type="InterPro" id="IPR058625">
    <property type="entry name" value="MdtA-like_BSH"/>
</dbReference>
<name>A0A1H6CK36_9SPHI</name>
<dbReference type="EMBL" id="FNUT01000016">
    <property type="protein sequence ID" value="SEG73107.1"/>
    <property type="molecule type" value="Genomic_DNA"/>
</dbReference>
<feature type="chain" id="PRO_5009294950" evidence="2">
    <location>
        <begin position="21"/>
        <end position="316"/>
    </location>
</feature>
<dbReference type="GO" id="GO:1990281">
    <property type="term" value="C:efflux pump complex"/>
    <property type="evidence" value="ECO:0007669"/>
    <property type="project" value="TreeGrafter"/>
</dbReference>
<dbReference type="Gene3D" id="2.40.50.100">
    <property type="match status" value="1"/>
</dbReference>
<dbReference type="RefSeq" id="WP_103907820.1">
    <property type="nucleotide sequence ID" value="NZ_CP049246.1"/>
</dbReference>
<dbReference type="GO" id="GO:0015562">
    <property type="term" value="F:efflux transmembrane transporter activity"/>
    <property type="evidence" value="ECO:0007669"/>
    <property type="project" value="TreeGrafter"/>
</dbReference>
<dbReference type="PROSITE" id="PS51257">
    <property type="entry name" value="PROKAR_LIPOPROTEIN"/>
    <property type="match status" value="1"/>
</dbReference>
<organism evidence="4 5">
    <name type="scientific">Sphingobacterium lactis</name>
    <dbReference type="NCBI Taxonomy" id="797291"/>
    <lineage>
        <taxon>Bacteria</taxon>
        <taxon>Pseudomonadati</taxon>
        <taxon>Bacteroidota</taxon>
        <taxon>Sphingobacteriia</taxon>
        <taxon>Sphingobacteriales</taxon>
        <taxon>Sphingobacteriaceae</taxon>
        <taxon>Sphingobacterium</taxon>
    </lineage>
</organism>
<dbReference type="Gene3D" id="2.40.30.170">
    <property type="match status" value="1"/>
</dbReference>
<evidence type="ECO:0000313" key="5">
    <source>
        <dbReference type="Proteomes" id="UP000236731"/>
    </source>
</evidence>
<sequence length="316" mass="35144">MKKIINNIPLIAFCSFSLLASSCSNKKEREEKDRNADSTLTFSSIIGVGKVVPADGWLQISSPITASVAAINVQEGDTVSKGQLLVQLREDETALDAAQAQATLESLRATHQSQVEDLKREEISLKQLREKYETSNELYRKNAETRENLEIDLSNYQQQEKRVSSLRKQLLANRATEKEQQFSIDKARLQQKDFTVLAPGNGIITDLSVEVGQSVNANTMLGQMVKNELIIIEAEIDELFADSVTVGQQVTINPIGKNQVIAKGIVRYVSPTLVNKSIFFETANEAEDRRIRQIKVEPSGGSLLINSKVEVKIQLR</sequence>
<dbReference type="SUPFAM" id="SSF111369">
    <property type="entry name" value="HlyD-like secretion proteins"/>
    <property type="match status" value="1"/>
</dbReference>
<evidence type="ECO:0000256" key="2">
    <source>
        <dbReference type="SAM" id="SignalP"/>
    </source>
</evidence>
<dbReference type="PANTHER" id="PTHR30469">
    <property type="entry name" value="MULTIDRUG RESISTANCE PROTEIN MDTA"/>
    <property type="match status" value="1"/>
</dbReference>
<reference evidence="5" key="1">
    <citation type="submission" date="2016-10" db="EMBL/GenBank/DDBJ databases">
        <authorList>
            <person name="Varghese N."/>
            <person name="Submissions S."/>
        </authorList>
    </citation>
    <scope>NUCLEOTIDE SEQUENCE [LARGE SCALE GENOMIC DNA]</scope>
    <source>
        <strain evidence="5">DSM 22361</strain>
    </source>
</reference>
<dbReference type="OrthoDB" id="1325080at2"/>
<evidence type="ECO:0000256" key="1">
    <source>
        <dbReference type="SAM" id="Coils"/>
    </source>
</evidence>
<keyword evidence="2" id="KW-0732">Signal</keyword>
<accession>A0A1H6CK36</accession>
<proteinExistence type="predicted"/>
<dbReference type="Proteomes" id="UP000236731">
    <property type="component" value="Unassembled WGS sequence"/>
</dbReference>
<feature type="coiled-coil region" evidence="1">
    <location>
        <begin position="101"/>
        <end position="166"/>
    </location>
</feature>
<dbReference type="Pfam" id="PF25917">
    <property type="entry name" value="BSH_RND"/>
    <property type="match status" value="1"/>
</dbReference>
<feature type="signal peptide" evidence="2">
    <location>
        <begin position="1"/>
        <end position="20"/>
    </location>
</feature>
<evidence type="ECO:0000259" key="3">
    <source>
        <dbReference type="Pfam" id="PF25917"/>
    </source>
</evidence>
<evidence type="ECO:0000313" key="4">
    <source>
        <dbReference type="EMBL" id="SEG73107.1"/>
    </source>
</evidence>
<dbReference type="PANTHER" id="PTHR30469:SF15">
    <property type="entry name" value="HLYD FAMILY OF SECRETION PROTEINS"/>
    <property type="match status" value="1"/>
</dbReference>
<keyword evidence="1" id="KW-0175">Coiled coil</keyword>
<feature type="domain" description="Multidrug resistance protein MdtA-like barrel-sandwich hybrid" evidence="3">
    <location>
        <begin position="66"/>
        <end position="222"/>
    </location>
</feature>
<dbReference type="AlphaFoldDB" id="A0A1H6CK36"/>
<protein>
    <submittedName>
        <fullName evidence="4">Barrel-sandwich domain of CusB or HlyD membrane-fusion</fullName>
    </submittedName>
</protein>